<comment type="subcellular location">
    <subcellularLocation>
        <location evidence="1">Secreted</location>
    </subcellularLocation>
</comment>
<reference evidence="7" key="1">
    <citation type="submission" date="2025-08" db="UniProtKB">
        <authorList>
            <consortium name="RefSeq"/>
        </authorList>
    </citation>
    <scope>IDENTIFICATION</scope>
</reference>
<dbReference type="PANTHER" id="PTHR22923:SF102">
    <property type="entry name" value="CEREBELLIN 13-RELATED"/>
    <property type="match status" value="1"/>
</dbReference>
<evidence type="ECO:0000256" key="1">
    <source>
        <dbReference type="ARBA" id="ARBA00004613"/>
    </source>
</evidence>
<dbReference type="AlphaFoldDB" id="A0A6P8GDB9"/>
<evidence type="ECO:0000256" key="2">
    <source>
        <dbReference type="ARBA" id="ARBA00022525"/>
    </source>
</evidence>
<dbReference type="GeneID" id="105900288"/>
<proteinExistence type="predicted"/>
<dbReference type="RefSeq" id="XP_031434976.1">
    <property type="nucleotide sequence ID" value="XM_031579116.2"/>
</dbReference>
<evidence type="ECO:0000313" key="6">
    <source>
        <dbReference type="Proteomes" id="UP000515152"/>
    </source>
</evidence>
<protein>
    <submittedName>
        <fullName evidence="7">Cerebellin-1-like</fullName>
    </submittedName>
</protein>
<dbReference type="KEGG" id="char:105900288"/>
<organism evidence="6 7">
    <name type="scientific">Clupea harengus</name>
    <name type="common">Atlantic herring</name>
    <dbReference type="NCBI Taxonomy" id="7950"/>
    <lineage>
        <taxon>Eukaryota</taxon>
        <taxon>Metazoa</taxon>
        <taxon>Chordata</taxon>
        <taxon>Craniata</taxon>
        <taxon>Vertebrata</taxon>
        <taxon>Euteleostomi</taxon>
        <taxon>Actinopterygii</taxon>
        <taxon>Neopterygii</taxon>
        <taxon>Teleostei</taxon>
        <taxon>Clupei</taxon>
        <taxon>Clupeiformes</taxon>
        <taxon>Clupeoidei</taxon>
        <taxon>Clupeidae</taxon>
        <taxon>Clupea</taxon>
    </lineage>
</organism>
<evidence type="ECO:0000256" key="3">
    <source>
        <dbReference type="ARBA" id="ARBA00022729"/>
    </source>
</evidence>
<dbReference type="PRINTS" id="PR00007">
    <property type="entry name" value="COMPLEMNTC1Q"/>
</dbReference>
<keyword evidence="6" id="KW-1185">Reference proteome</keyword>
<sequence length="229" mass="25556">MKDQTPCVLLRVQVLEKRLLLMGQILVLALFGLVIEACVIYRIHTHPSSKDLSENNTSSDLKGLSARLTTCEYQVEKIQRNQKEVAFTAALRPSAWEKSGFGQIGPFDKEMTVVYGNVLTNIGGAYNSNTGVFTAPVKGIYFLTFTTYSWVYEADIGIKLMKNNQEVLLVWETQDKGDNEDYASNSVVLELEVGDRLYMSLPKGYSVAASINSNINTFSGFLLYPRSVQ</sequence>
<feature type="domain" description="C1q" evidence="5">
    <location>
        <begin position="80"/>
        <end position="229"/>
    </location>
</feature>
<dbReference type="InterPro" id="IPR001073">
    <property type="entry name" value="C1q_dom"/>
</dbReference>
<gene>
    <name evidence="7" type="primary">LOC105900288</name>
</gene>
<keyword evidence="3" id="KW-0732">Signal</keyword>
<keyword evidence="4" id="KW-0472">Membrane</keyword>
<evidence type="ECO:0000313" key="7">
    <source>
        <dbReference type="RefSeq" id="XP_031434976.1"/>
    </source>
</evidence>
<dbReference type="Gene3D" id="2.60.120.40">
    <property type="match status" value="1"/>
</dbReference>
<keyword evidence="2" id="KW-0964">Secreted</keyword>
<dbReference type="PROSITE" id="PS50871">
    <property type="entry name" value="C1Q"/>
    <property type="match status" value="1"/>
</dbReference>
<dbReference type="Proteomes" id="UP000515152">
    <property type="component" value="Chromosome 13"/>
</dbReference>
<dbReference type="Pfam" id="PF00386">
    <property type="entry name" value="C1q"/>
    <property type="match status" value="1"/>
</dbReference>
<feature type="transmembrane region" description="Helical" evidence="4">
    <location>
        <begin position="20"/>
        <end position="41"/>
    </location>
</feature>
<dbReference type="OrthoDB" id="6154955at2759"/>
<dbReference type="InterPro" id="IPR008983">
    <property type="entry name" value="Tumour_necrosis_fac-like_dom"/>
</dbReference>
<dbReference type="SUPFAM" id="SSF49842">
    <property type="entry name" value="TNF-like"/>
    <property type="match status" value="1"/>
</dbReference>
<keyword evidence="4" id="KW-1133">Transmembrane helix</keyword>
<evidence type="ECO:0000256" key="4">
    <source>
        <dbReference type="SAM" id="Phobius"/>
    </source>
</evidence>
<dbReference type="SMART" id="SM00110">
    <property type="entry name" value="C1Q"/>
    <property type="match status" value="1"/>
</dbReference>
<evidence type="ECO:0000259" key="5">
    <source>
        <dbReference type="PROSITE" id="PS50871"/>
    </source>
</evidence>
<dbReference type="GO" id="GO:0005576">
    <property type="term" value="C:extracellular region"/>
    <property type="evidence" value="ECO:0007669"/>
    <property type="project" value="UniProtKB-SubCell"/>
</dbReference>
<keyword evidence="4" id="KW-0812">Transmembrane</keyword>
<accession>A0A6P8GDB9</accession>
<dbReference type="PANTHER" id="PTHR22923">
    <property type="entry name" value="CEREBELLIN-RELATED"/>
    <property type="match status" value="1"/>
</dbReference>
<dbReference type="InterPro" id="IPR050822">
    <property type="entry name" value="Cerebellin_Synaptic_Org"/>
</dbReference>
<name>A0A6P8GDB9_CLUHA</name>